<reference evidence="1" key="1">
    <citation type="submission" date="2021-03" db="EMBL/GenBank/DDBJ databases">
        <authorList>
            <person name="Tong Y."/>
            <person name="Zhang W."/>
            <person name="Tian F."/>
            <person name="Li J."/>
            <person name="He X."/>
        </authorList>
    </citation>
    <scope>NUCLEOTIDE SEQUENCE</scope>
</reference>
<name>A0A8F2JC76_9CAUD</name>
<proteinExistence type="predicted"/>
<sequence length="239" mass="27586">MNRLFNLAVDPTDLGMSLLRAGTTEELHSVIAIPQAQTHERIWTKPKLSDFDVQRRDGWEFEEYDKGILMHGVPATSNTNSLRKLGKTLPAGVSKVRWNARLLRYTGAASWYNQGIYIKYANKRLNLLSFGKDAYDFQLYLQTYRDDDMFDVVTPHEFVRYGANEIWMRGEYERATNYLRFYFSPDGYFWQPLTTMATAEVTDAVEVGMYCNPNLGGTNAATFRLAAATSFQHFEMEYE</sequence>
<dbReference type="InterPro" id="IPR013320">
    <property type="entry name" value="ConA-like_dom_sf"/>
</dbReference>
<evidence type="ECO:0000313" key="2">
    <source>
        <dbReference type="Proteomes" id="UP000693765"/>
    </source>
</evidence>
<evidence type="ECO:0000313" key="1">
    <source>
        <dbReference type="EMBL" id="QWT56541.1"/>
    </source>
</evidence>
<organism evidence="1 2">
    <name type="scientific">Stenotrophomonas phage BUCT598</name>
    <dbReference type="NCBI Taxonomy" id="2834253"/>
    <lineage>
        <taxon>Viruses</taxon>
        <taxon>Duplodnaviria</taxon>
        <taxon>Heunggongvirae</taxon>
        <taxon>Uroviricota</taxon>
        <taxon>Caudoviricetes</taxon>
        <taxon>Autographivirales</taxon>
        <taxon>Autonotataviridae</taxon>
        <taxon>Gujervirinae</taxon>
        <taxon>Smasvirus</taxon>
        <taxon>Smasvirus BUCT598</taxon>
    </lineage>
</organism>
<dbReference type="SUPFAM" id="SSF49899">
    <property type="entry name" value="Concanavalin A-like lectins/glucanases"/>
    <property type="match status" value="1"/>
</dbReference>
<protein>
    <submittedName>
        <fullName evidence="1">Uncharacterized protein</fullName>
    </submittedName>
</protein>
<accession>A0A8F2JC76</accession>
<dbReference type="Proteomes" id="UP000693765">
    <property type="component" value="Segment"/>
</dbReference>
<keyword evidence="2" id="KW-1185">Reference proteome</keyword>
<dbReference type="EMBL" id="MW831865">
    <property type="protein sequence ID" value="QWT56541.1"/>
    <property type="molecule type" value="Genomic_DNA"/>
</dbReference>